<dbReference type="GO" id="GO:0012505">
    <property type="term" value="C:endomembrane system"/>
    <property type="evidence" value="ECO:0007669"/>
    <property type="project" value="UniProtKB-SubCell"/>
</dbReference>
<evidence type="ECO:0000256" key="7">
    <source>
        <dbReference type="ARBA" id="ARBA00022989"/>
    </source>
</evidence>
<keyword evidence="9" id="KW-0472">Membrane</keyword>
<keyword evidence="11" id="KW-1208">Phospholipid metabolism</keyword>
<keyword evidence="13" id="KW-1185">Reference proteome</keyword>
<evidence type="ECO:0000256" key="1">
    <source>
        <dbReference type="ARBA" id="ARBA00004127"/>
    </source>
</evidence>
<dbReference type="InterPro" id="IPR007318">
    <property type="entry name" value="Phopholipid_MeTrfase"/>
</dbReference>
<evidence type="ECO:0000256" key="5">
    <source>
        <dbReference type="ARBA" id="ARBA00022692"/>
    </source>
</evidence>
<proteinExistence type="predicted"/>
<evidence type="ECO:0000256" key="3">
    <source>
        <dbReference type="ARBA" id="ARBA00022603"/>
    </source>
</evidence>
<keyword evidence="3" id="KW-0808">Transferase</keyword>
<evidence type="ECO:0000256" key="8">
    <source>
        <dbReference type="ARBA" id="ARBA00023098"/>
    </source>
</evidence>
<evidence type="ECO:0000256" key="4">
    <source>
        <dbReference type="ARBA" id="ARBA00022691"/>
    </source>
</evidence>
<keyword evidence="8" id="KW-0443">Lipid metabolism</keyword>
<keyword evidence="2" id="KW-0444">Lipid biosynthesis</keyword>
<reference evidence="12" key="2">
    <citation type="submission" date="2023-06" db="EMBL/GenBank/DDBJ databases">
        <authorList>
            <person name="Kobayashi Y."/>
            <person name="Kayamori A."/>
            <person name="Aoki K."/>
            <person name="Shiwa Y."/>
            <person name="Fujita N."/>
            <person name="Sugita T."/>
            <person name="Iwasaki W."/>
            <person name="Tanaka N."/>
            <person name="Takashima M."/>
        </authorList>
    </citation>
    <scope>NUCLEOTIDE SEQUENCE</scope>
    <source>
        <strain evidence="12">HIS016</strain>
    </source>
</reference>
<evidence type="ECO:0008006" key="14">
    <source>
        <dbReference type="Google" id="ProtNLM"/>
    </source>
</evidence>
<dbReference type="GO" id="GO:0032259">
    <property type="term" value="P:methylation"/>
    <property type="evidence" value="ECO:0007669"/>
    <property type="project" value="UniProtKB-KW"/>
</dbReference>
<dbReference type="EMBL" id="BTCM01000009">
    <property type="protein sequence ID" value="GMK59898.1"/>
    <property type="molecule type" value="Genomic_DNA"/>
</dbReference>
<keyword evidence="7" id="KW-1133">Transmembrane helix</keyword>
<dbReference type="Gene3D" id="1.20.120.1630">
    <property type="match status" value="1"/>
</dbReference>
<keyword evidence="4" id="KW-0949">S-adenosyl-L-methionine</keyword>
<dbReference type="PANTHER" id="PTHR12714">
    <property type="entry name" value="PROTEIN-S ISOPRENYLCYSTEINE O-METHYLTRANSFERASE"/>
    <property type="match status" value="1"/>
</dbReference>
<evidence type="ECO:0000256" key="9">
    <source>
        <dbReference type="ARBA" id="ARBA00023136"/>
    </source>
</evidence>
<evidence type="ECO:0000256" key="6">
    <source>
        <dbReference type="ARBA" id="ARBA00022824"/>
    </source>
</evidence>
<protein>
    <recommendedName>
        <fullName evidence="14">Protein-S-isoprenylcysteine O-methyltransferase</fullName>
    </recommendedName>
</protein>
<keyword evidence="10" id="KW-0594">Phospholipid biosynthesis</keyword>
<keyword evidence="3" id="KW-0489">Methyltransferase</keyword>
<dbReference type="GO" id="GO:0008168">
    <property type="term" value="F:methyltransferase activity"/>
    <property type="evidence" value="ECO:0007669"/>
    <property type="project" value="UniProtKB-KW"/>
</dbReference>
<comment type="subcellular location">
    <subcellularLocation>
        <location evidence="1">Endomembrane system</location>
        <topology evidence="1">Multi-pass membrane protein</topology>
    </subcellularLocation>
</comment>
<name>A0AAD3U011_9TREE</name>
<dbReference type="Pfam" id="PF04191">
    <property type="entry name" value="PEMT"/>
    <property type="match status" value="1"/>
</dbReference>
<evidence type="ECO:0000256" key="10">
    <source>
        <dbReference type="ARBA" id="ARBA00023209"/>
    </source>
</evidence>
<comment type="caution">
    <text evidence="12">The sequence shown here is derived from an EMBL/GenBank/DDBJ whole genome shotgun (WGS) entry which is preliminary data.</text>
</comment>
<gene>
    <name evidence="12" type="ORF">CspeluHIS016_0901150</name>
</gene>
<sequence length="153" mass="17193">MSFLETRVPPPALAILSGYSIKVLAERLPEYTYDVPNRPYVAGGIAAVGLIINLKAIFDFRQHKTTISPFAPNKSSTVVRDGVYGLTRNPMYLSLCFGLTAWGVWKKAPLGVGVIALFMLYMTRFQIIPEERALEANFGEEFTSYKKAVRRWI</sequence>
<dbReference type="Proteomes" id="UP001222932">
    <property type="component" value="Unassembled WGS sequence"/>
</dbReference>
<evidence type="ECO:0000313" key="13">
    <source>
        <dbReference type="Proteomes" id="UP001222932"/>
    </source>
</evidence>
<evidence type="ECO:0000313" key="12">
    <source>
        <dbReference type="EMBL" id="GMK59898.1"/>
    </source>
</evidence>
<keyword evidence="5" id="KW-0812">Transmembrane</keyword>
<accession>A0AAD3U011</accession>
<keyword evidence="6" id="KW-0256">Endoplasmic reticulum</keyword>
<organism evidence="12 13">
    <name type="scientific">Cutaneotrichosporon spelunceum</name>
    <dbReference type="NCBI Taxonomy" id="1672016"/>
    <lineage>
        <taxon>Eukaryota</taxon>
        <taxon>Fungi</taxon>
        <taxon>Dikarya</taxon>
        <taxon>Basidiomycota</taxon>
        <taxon>Agaricomycotina</taxon>
        <taxon>Tremellomycetes</taxon>
        <taxon>Trichosporonales</taxon>
        <taxon>Trichosporonaceae</taxon>
        <taxon>Cutaneotrichosporon</taxon>
    </lineage>
</organism>
<reference evidence="12" key="1">
    <citation type="journal article" date="2023" name="BMC Genomics">
        <title>Chromosome-level genome assemblies of Cutaneotrichosporon spp. (Trichosporonales, Basidiomycota) reveal imbalanced evolution between nucleotide sequences and chromosome synteny.</title>
        <authorList>
            <person name="Kobayashi Y."/>
            <person name="Kayamori A."/>
            <person name="Aoki K."/>
            <person name="Shiwa Y."/>
            <person name="Matsutani M."/>
            <person name="Fujita N."/>
            <person name="Sugita T."/>
            <person name="Iwasaki W."/>
            <person name="Tanaka N."/>
            <person name="Takashima M."/>
        </authorList>
    </citation>
    <scope>NUCLEOTIDE SEQUENCE</scope>
    <source>
        <strain evidence="12">HIS016</strain>
    </source>
</reference>
<dbReference type="GO" id="GO:0008654">
    <property type="term" value="P:phospholipid biosynthetic process"/>
    <property type="evidence" value="ECO:0007669"/>
    <property type="project" value="UniProtKB-KW"/>
</dbReference>
<evidence type="ECO:0000256" key="2">
    <source>
        <dbReference type="ARBA" id="ARBA00022516"/>
    </source>
</evidence>
<dbReference type="PANTHER" id="PTHR12714:SF24">
    <property type="entry name" value="SLR1182 PROTEIN"/>
    <property type="match status" value="1"/>
</dbReference>
<evidence type="ECO:0000256" key="11">
    <source>
        <dbReference type="ARBA" id="ARBA00023264"/>
    </source>
</evidence>
<dbReference type="AlphaFoldDB" id="A0AAD3U011"/>